<dbReference type="InterPro" id="IPR038063">
    <property type="entry name" value="Transpep_catalytic_dom"/>
</dbReference>
<dbReference type="SUPFAM" id="SSF47090">
    <property type="entry name" value="PGBD-like"/>
    <property type="match status" value="1"/>
</dbReference>
<dbReference type="PANTHER" id="PTHR41533">
    <property type="entry name" value="L,D-TRANSPEPTIDASE HI_1667-RELATED"/>
    <property type="match status" value="1"/>
</dbReference>
<dbReference type="Pfam" id="PF20142">
    <property type="entry name" value="Scaffold"/>
    <property type="match status" value="1"/>
</dbReference>
<protein>
    <recommendedName>
        <fullName evidence="6">L,D-TPase catalytic domain-containing protein</fullName>
    </recommendedName>
</protein>
<dbReference type="SUPFAM" id="SSF141523">
    <property type="entry name" value="L,D-transpeptidase catalytic domain-like"/>
    <property type="match status" value="1"/>
</dbReference>
<dbReference type="InterPro" id="IPR002477">
    <property type="entry name" value="Peptidoglycan-bd-like"/>
</dbReference>
<dbReference type="PANTHER" id="PTHR41533:SF2">
    <property type="entry name" value="BLR7131 PROTEIN"/>
    <property type="match status" value="1"/>
</dbReference>
<name>A0A3B0W628_9ZZZZ</name>
<dbReference type="Gene3D" id="2.40.440.10">
    <property type="entry name" value="L,D-transpeptidase catalytic domain-like"/>
    <property type="match status" value="1"/>
</dbReference>
<dbReference type="CDD" id="cd16913">
    <property type="entry name" value="YkuD_like"/>
    <property type="match status" value="1"/>
</dbReference>
<dbReference type="GO" id="GO:0016740">
    <property type="term" value="F:transferase activity"/>
    <property type="evidence" value="ECO:0007669"/>
    <property type="project" value="UniProtKB-KW"/>
</dbReference>
<dbReference type="InterPro" id="IPR045380">
    <property type="entry name" value="LD_TPept_scaffold_dom"/>
</dbReference>
<keyword evidence="2" id="KW-0808">Transferase</keyword>
<accession>A0A3B0W628</accession>
<evidence type="ECO:0000256" key="5">
    <source>
        <dbReference type="ARBA" id="ARBA00023316"/>
    </source>
</evidence>
<evidence type="ECO:0000313" key="7">
    <source>
        <dbReference type="EMBL" id="VAW51365.1"/>
    </source>
</evidence>
<dbReference type="Pfam" id="PF03734">
    <property type="entry name" value="YkuD"/>
    <property type="match status" value="1"/>
</dbReference>
<dbReference type="Gene3D" id="1.10.101.10">
    <property type="entry name" value="PGBD-like superfamily/PGBD"/>
    <property type="match status" value="1"/>
</dbReference>
<organism evidence="7">
    <name type="scientific">hydrothermal vent metagenome</name>
    <dbReference type="NCBI Taxonomy" id="652676"/>
    <lineage>
        <taxon>unclassified sequences</taxon>
        <taxon>metagenomes</taxon>
        <taxon>ecological metagenomes</taxon>
    </lineage>
</organism>
<evidence type="ECO:0000256" key="2">
    <source>
        <dbReference type="ARBA" id="ARBA00022679"/>
    </source>
</evidence>
<keyword evidence="4" id="KW-0573">Peptidoglycan synthesis</keyword>
<dbReference type="GO" id="GO:0009252">
    <property type="term" value="P:peptidoglycan biosynthetic process"/>
    <property type="evidence" value="ECO:0007669"/>
    <property type="project" value="UniProtKB-UniPathway"/>
</dbReference>
<dbReference type="InterPro" id="IPR005490">
    <property type="entry name" value="LD_TPept_cat_dom"/>
</dbReference>
<dbReference type="InterPro" id="IPR036366">
    <property type="entry name" value="PGBDSf"/>
</dbReference>
<evidence type="ECO:0000259" key="6">
    <source>
        <dbReference type="PROSITE" id="PS52029"/>
    </source>
</evidence>
<dbReference type="InterPro" id="IPR052905">
    <property type="entry name" value="LD-transpeptidase_YkuD-like"/>
</dbReference>
<keyword evidence="3" id="KW-0133">Cell shape</keyword>
<feature type="domain" description="L,D-TPase catalytic" evidence="6">
    <location>
        <begin position="307"/>
        <end position="485"/>
    </location>
</feature>
<evidence type="ECO:0000256" key="1">
    <source>
        <dbReference type="ARBA" id="ARBA00004752"/>
    </source>
</evidence>
<gene>
    <name evidence="7" type="ORF">MNBD_GAMMA05-855</name>
</gene>
<dbReference type="UniPathway" id="UPA00219"/>
<dbReference type="AlphaFoldDB" id="A0A3B0W628"/>
<dbReference type="InterPro" id="IPR036365">
    <property type="entry name" value="PGBD-like_sf"/>
</dbReference>
<dbReference type="EMBL" id="UOFE01000015">
    <property type="protein sequence ID" value="VAW51365.1"/>
    <property type="molecule type" value="Genomic_DNA"/>
</dbReference>
<reference evidence="7" key="1">
    <citation type="submission" date="2018-06" db="EMBL/GenBank/DDBJ databases">
        <authorList>
            <person name="Zhirakovskaya E."/>
        </authorList>
    </citation>
    <scope>NUCLEOTIDE SEQUENCE</scope>
</reference>
<comment type="pathway">
    <text evidence="1">Cell wall biogenesis; peptidoglycan biosynthesis.</text>
</comment>
<evidence type="ECO:0000256" key="3">
    <source>
        <dbReference type="ARBA" id="ARBA00022960"/>
    </source>
</evidence>
<dbReference type="GO" id="GO:0071555">
    <property type="term" value="P:cell wall organization"/>
    <property type="evidence" value="ECO:0007669"/>
    <property type="project" value="UniProtKB-KW"/>
</dbReference>
<keyword evidence="5" id="KW-0961">Cell wall biogenesis/degradation</keyword>
<dbReference type="PROSITE" id="PS52029">
    <property type="entry name" value="LD_TPASE"/>
    <property type="match status" value="1"/>
</dbReference>
<proteinExistence type="predicted"/>
<sequence>MIINRTNLFAVGICLSITLSSLGFSGQAMAYKRLNMPQQDIADYKNIDTASLSRLYPQTDDYIWIKEQSLSPQAYTALKFITNSSDHGLEPNDYHFDLLQQLDPTADDESHLFDFILSDGLLKLIRDISVGRLDPSTVDPKWSIPRVPFDAPVFLQQALATNYFSASLGSLIPSSNQYKQLTEATVFYQKIVDRGDWQVIPKSEKLRIGDKHTNISLIRNRLAIENNSNVKLDSRPESQPNSKQPNIYDDQLEKIVKQFQRNHSLYPDGIIGNATQQALNVSASERLQQININLERLRWLPNNLGRRYIMVNLANYRLKAIEDNQVKLNMRVIVGKSKRSTPSFSSQMTHVVLNPKWYIPNKLARLDLLPKQQNNPDYFDRFNIRVYSNESGEKVEISPNSVDWHSVSRQHFPYTLVQDPGKRNALGRLKFILPNPWRIYLHDTPLKSLFDRSKRTFSSGCIRVEDPFALAGFSLSESNSHQALLDQIENKESYSTKLHQPLSVYAIYSTVWLNGDELVFSPDNYKRDLKMAQYL</sequence>
<dbReference type="Pfam" id="PF01471">
    <property type="entry name" value="PG_binding_1"/>
    <property type="match status" value="1"/>
</dbReference>
<evidence type="ECO:0000256" key="4">
    <source>
        <dbReference type="ARBA" id="ARBA00022984"/>
    </source>
</evidence>
<dbReference type="GO" id="GO:0008360">
    <property type="term" value="P:regulation of cell shape"/>
    <property type="evidence" value="ECO:0007669"/>
    <property type="project" value="UniProtKB-KW"/>
</dbReference>